<dbReference type="InterPro" id="IPR036691">
    <property type="entry name" value="Endo/exonu/phosph_ase_sf"/>
</dbReference>
<evidence type="ECO:0000256" key="1">
    <source>
        <dbReference type="SAM" id="SignalP"/>
    </source>
</evidence>
<dbReference type="InterPro" id="IPR051916">
    <property type="entry name" value="GPI-anchor_lipid_remodeler"/>
</dbReference>
<feature type="chain" id="PRO_5016315250" evidence="1">
    <location>
        <begin position="21"/>
        <end position="259"/>
    </location>
</feature>
<dbReference type="Pfam" id="PF03372">
    <property type="entry name" value="Exo_endo_phos"/>
    <property type="match status" value="1"/>
</dbReference>
<dbReference type="GO" id="GO:0006506">
    <property type="term" value="P:GPI anchor biosynthetic process"/>
    <property type="evidence" value="ECO:0007669"/>
    <property type="project" value="TreeGrafter"/>
</dbReference>
<name>A0A327Q6H9_9BACT</name>
<keyword evidence="3" id="KW-0269">Exonuclease</keyword>
<feature type="domain" description="Endonuclease/exonuclease/phosphatase" evidence="2">
    <location>
        <begin position="30"/>
        <end position="249"/>
    </location>
</feature>
<evidence type="ECO:0000259" key="2">
    <source>
        <dbReference type="Pfam" id="PF03372"/>
    </source>
</evidence>
<protein>
    <submittedName>
        <fullName evidence="3">Endonuclease/exonuclease/phosphatase family metal-dependent hydrolase</fullName>
    </submittedName>
</protein>
<organism evidence="3 4">
    <name type="scientific">Chitinophaga skermanii</name>
    <dbReference type="NCBI Taxonomy" id="331697"/>
    <lineage>
        <taxon>Bacteria</taxon>
        <taxon>Pseudomonadati</taxon>
        <taxon>Bacteroidota</taxon>
        <taxon>Chitinophagia</taxon>
        <taxon>Chitinophagales</taxon>
        <taxon>Chitinophagaceae</taxon>
        <taxon>Chitinophaga</taxon>
    </lineage>
</organism>
<comment type="caution">
    <text evidence="3">The sequence shown here is derived from an EMBL/GenBank/DDBJ whole genome shotgun (WGS) entry which is preliminary data.</text>
</comment>
<dbReference type="PANTHER" id="PTHR14859:SF15">
    <property type="entry name" value="ENDONUCLEASE_EXONUCLEASE_PHOSPHATASE DOMAIN-CONTAINING PROTEIN"/>
    <property type="match status" value="1"/>
</dbReference>
<keyword evidence="3" id="KW-0255">Endonuclease</keyword>
<sequence length="259" mass="28341">MKQLALLFVFSLGLSPILKAQEAVQHVSVLSYNIHHAENNNGVLDLQGIANVILAYNPDIVALQEVDSVATRTKGVDQLKELASLTGMYIYFGKAMDLQGGGYGVGIMSRFPITRSYTLALPAKNPKAEPRAAAIVTLQLPGDSALQFVSTHLDYAKDGVDRTAQMQLILKHFEGNTIPTIIAGDFNTTPASKEMVHWKKTFTDVTEKAGFTHPAEIPSIKIDYIFIGPKARFTIISAKTIEETVASDHRPVFSELEIK</sequence>
<dbReference type="GO" id="GO:0016020">
    <property type="term" value="C:membrane"/>
    <property type="evidence" value="ECO:0007669"/>
    <property type="project" value="GOC"/>
</dbReference>
<keyword evidence="3" id="KW-0378">Hydrolase</keyword>
<keyword evidence="3" id="KW-0540">Nuclease</keyword>
<dbReference type="RefSeq" id="WP_111599897.1">
    <property type="nucleotide sequence ID" value="NZ_QLLL01000010.1"/>
</dbReference>
<accession>A0A327Q6H9</accession>
<dbReference type="EMBL" id="QLLL01000010">
    <property type="protein sequence ID" value="RAI99371.1"/>
    <property type="molecule type" value="Genomic_DNA"/>
</dbReference>
<dbReference type="Proteomes" id="UP000249547">
    <property type="component" value="Unassembled WGS sequence"/>
</dbReference>
<gene>
    <name evidence="3" type="ORF">LX64_04502</name>
</gene>
<proteinExistence type="predicted"/>
<dbReference type="GO" id="GO:0004527">
    <property type="term" value="F:exonuclease activity"/>
    <property type="evidence" value="ECO:0007669"/>
    <property type="project" value="UniProtKB-KW"/>
</dbReference>
<dbReference type="SUPFAM" id="SSF56219">
    <property type="entry name" value="DNase I-like"/>
    <property type="match status" value="1"/>
</dbReference>
<keyword evidence="4" id="KW-1185">Reference proteome</keyword>
<dbReference type="InterPro" id="IPR005135">
    <property type="entry name" value="Endo/exonuclease/phosphatase"/>
</dbReference>
<dbReference type="Gene3D" id="3.60.10.10">
    <property type="entry name" value="Endonuclease/exonuclease/phosphatase"/>
    <property type="match status" value="1"/>
</dbReference>
<dbReference type="AlphaFoldDB" id="A0A327Q6H9"/>
<evidence type="ECO:0000313" key="3">
    <source>
        <dbReference type="EMBL" id="RAI99371.1"/>
    </source>
</evidence>
<evidence type="ECO:0000313" key="4">
    <source>
        <dbReference type="Proteomes" id="UP000249547"/>
    </source>
</evidence>
<dbReference type="GO" id="GO:0004519">
    <property type="term" value="F:endonuclease activity"/>
    <property type="evidence" value="ECO:0007669"/>
    <property type="project" value="UniProtKB-KW"/>
</dbReference>
<dbReference type="PANTHER" id="PTHR14859">
    <property type="entry name" value="CALCOFLUOR WHITE HYPERSENSITIVE PROTEIN PRECURSOR"/>
    <property type="match status" value="1"/>
</dbReference>
<feature type="signal peptide" evidence="1">
    <location>
        <begin position="1"/>
        <end position="20"/>
    </location>
</feature>
<dbReference type="OrthoDB" id="5447300at2"/>
<keyword evidence="1" id="KW-0732">Signal</keyword>
<reference evidence="3 4" key="1">
    <citation type="submission" date="2018-06" db="EMBL/GenBank/DDBJ databases">
        <title>Genomic Encyclopedia of Archaeal and Bacterial Type Strains, Phase II (KMG-II): from individual species to whole genera.</title>
        <authorList>
            <person name="Goeker M."/>
        </authorList>
    </citation>
    <scope>NUCLEOTIDE SEQUENCE [LARGE SCALE GENOMIC DNA]</scope>
    <source>
        <strain evidence="3 4">DSM 23857</strain>
    </source>
</reference>